<organism evidence="2 3">
    <name type="scientific">Collinsella intestinalis</name>
    <dbReference type="NCBI Taxonomy" id="147207"/>
    <lineage>
        <taxon>Bacteria</taxon>
        <taxon>Bacillati</taxon>
        <taxon>Actinomycetota</taxon>
        <taxon>Coriobacteriia</taxon>
        <taxon>Coriobacteriales</taxon>
        <taxon>Coriobacteriaceae</taxon>
        <taxon>Collinsella</taxon>
    </lineage>
</organism>
<proteinExistence type="predicted"/>
<evidence type="ECO:0000256" key="1">
    <source>
        <dbReference type="SAM" id="MobiDB-lite"/>
    </source>
</evidence>
<feature type="compositionally biased region" description="Low complexity" evidence="1">
    <location>
        <begin position="69"/>
        <end position="80"/>
    </location>
</feature>
<dbReference type="Proteomes" id="UP000286050">
    <property type="component" value="Unassembled WGS sequence"/>
</dbReference>
<accession>A0A414FX30</accession>
<dbReference type="AlphaFoldDB" id="A0A414FX30"/>
<sequence length="104" mass="11418">MTRRPEHAVVLRCPARPDPPAAAQMCEPFLLPPDTEKGPPRTHHPYTVEQPASQPPSLVQRPARRPRRAAIAAVHGITAAPTNRLGERASARRPFPCRDSPHSS</sequence>
<comment type="caution">
    <text evidence="2">The sequence shown here is derived from an EMBL/GenBank/DDBJ whole genome shotgun (WGS) entry which is preliminary data.</text>
</comment>
<reference evidence="2 3" key="1">
    <citation type="submission" date="2018-08" db="EMBL/GenBank/DDBJ databases">
        <title>A genome reference for cultivated species of the human gut microbiota.</title>
        <authorList>
            <person name="Zou Y."/>
            <person name="Xue W."/>
            <person name="Luo G."/>
        </authorList>
    </citation>
    <scope>NUCLEOTIDE SEQUENCE [LARGE SCALE GENOMIC DNA]</scope>
    <source>
        <strain evidence="2 3">AM30-5LB</strain>
    </source>
</reference>
<feature type="region of interest" description="Disordered" evidence="1">
    <location>
        <begin position="29"/>
        <end position="104"/>
    </location>
</feature>
<name>A0A414FX30_9ACTN</name>
<gene>
    <name evidence="2" type="ORF">DW787_04790</name>
</gene>
<evidence type="ECO:0000313" key="2">
    <source>
        <dbReference type="EMBL" id="RHD56004.1"/>
    </source>
</evidence>
<dbReference type="EMBL" id="QSJI01000003">
    <property type="protein sequence ID" value="RHD56004.1"/>
    <property type="molecule type" value="Genomic_DNA"/>
</dbReference>
<protein>
    <submittedName>
        <fullName evidence="2">Uncharacterized protein</fullName>
    </submittedName>
</protein>
<evidence type="ECO:0000313" key="3">
    <source>
        <dbReference type="Proteomes" id="UP000286050"/>
    </source>
</evidence>